<dbReference type="InterPro" id="IPR028082">
    <property type="entry name" value="Peripla_BP_I"/>
</dbReference>
<dbReference type="Gene3D" id="3.40.50.2300">
    <property type="match status" value="2"/>
</dbReference>
<proteinExistence type="predicted"/>
<dbReference type="EMBL" id="FOIM01000013">
    <property type="protein sequence ID" value="SET74229.1"/>
    <property type="molecule type" value="Genomic_DNA"/>
</dbReference>
<dbReference type="GeneID" id="93280534"/>
<protein>
    <submittedName>
        <fullName evidence="5">Transcriptional regulator, LacI family</fullName>
    </submittedName>
</protein>
<gene>
    <name evidence="5" type="ORF">SAMN05216313_1138</name>
</gene>
<dbReference type="InterPro" id="IPR010982">
    <property type="entry name" value="Lambda_DNA-bd_dom_sf"/>
</dbReference>
<dbReference type="SUPFAM" id="SSF47413">
    <property type="entry name" value="lambda repressor-like DNA-binding domains"/>
    <property type="match status" value="1"/>
</dbReference>
<name>A0A1I0GUX0_9FIRM</name>
<dbReference type="SMART" id="SM00354">
    <property type="entry name" value="HTH_LACI"/>
    <property type="match status" value="1"/>
</dbReference>
<dbReference type="CDD" id="cd01392">
    <property type="entry name" value="HTH_LacI"/>
    <property type="match status" value="1"/>
</dbReference>
<keyword evidence="1" id="KW-0805">Transcription regulation</keyword>
<keyword evidence="3" id="KW-0804">Transcription</keyword>
<dbReference type="InterPro" id="IPR000843">
    <property type="entry name" value="HTH_LacI"/>
</dbReference>
<dbReference type="PANTHER" id="PTHR30146:SF109">
    <property type="entry name" value="HTH-TYPE TRANSCRIPTIONAL REGULATOR GALS"/>
    <property type="match status" value="1"/>
</dbReference>
<dbReference type="Pfam" id="PF00356">
    <property type="entry name" value="LacI"/>
    <property type="match status" value="1"/>
</dbReference>
<dbReference type="STRING" id="460384.SAMN05216313_1138"/>
<evidence type="ECO:0000256" key="2">
    <source>
        <dbReference type="ARBA" id="ARBA00023125"/>
    </source>
</evidence>
<dbReference type="PROSITE" id="PS50932">
    <property type="entry name" value="HTH_LACI_2"/>
    <property type="match status" value="1"/>
</dbReference>
<feature type="domain" description="HTH lacI-type" evidence="4">
    <location>
        <begin position="7"/>
        <end position="61"/>
    </location>
</feature>
<dbReference type="SUPFAM" id="SSF53822">
    <property type="entry name" value="Periplasmic binding protein-like I"/>
    <property type="match status" value="1"/>
</dbReference>
<keyword evidence="2" id="KW-0238">DNA-binding</keyword>
<dbReference type="PANTHER" id="PTHR30146">
    <property type="entry name" value="LACI-RELATED TRANSCRIPTIONAL REPRESSOR"/>
    <property type="match status" value="1"/>
</dbReference>
<dbReference type="InterPro" id="IPR046335">
    <property type="entry name" value="LacI/GalR-like_sensor"/>
</dbReference>
<dbReference type="RefSeq" id="WP_092364515.1">
    <property type="nucleotide sequence ID" value="NZ_DAINWJ010000232.1"/>
</dbReference>
<reference evidence="6" key="1">
    <citation type="submission" date="2016-10" db="EMBL/GenBank/DDBJ databases">
        <authorList>
            <person name="Varghese N."/>
            <person name="Submissions S."/>
        </authorList>
    </citation>
    <scope>NUCLEOTIDE SEQUENCE [LARGE SCALE GENOMIC DNA]</scope>
    <source>
        <strain evidence="6">NLAE-zl-G277</strain>
    </source>
</reference>
<dbReference type="CDD" id="cd06267">
    <property type="entry name" value="PBP1_LacI_sugar_binding-like"/>
    <property type="match status" value="1"/>
</dbReference>
<evidence type="ECO:0000256" key="1">
    <source>
        <dbReference type="ARBA" id="ARBA00023015"/>
    </source>
</evidence>
<dbReference type="Proteomes" id="UP000198508">
    <property type="component" value="Unassembled WGS sequence"/>
</dbReference>
<organism evidence="5 6">
    <name type="scientific">Enterocloster lavalensis</name>
    <dbReference type="NCBI Taxonomy" id="460384"/>
    <lineage>
        <taxon>Bacteria</taxon>
        <taxon>Bacillati</taxon>
        <taxon>Bacillota</taxon>
        <taxon>Clostridia</taxon>
        <taxon>Lachnospirales</taxon>
        <taxon>Lachnospiraceae</taxon>
        <taxon>Enterocloster</taxon>
    </lineage>
</organism>
<evidence type="ECO:0000313" key="6">
    <source>
        <dbReference type="Proteomes" id="UP000198508"/>
    </source>
</evidence>
<dbReference type="AlphaFoldDB" id="A0A1I0GUX0"/>
<dbReference type="GO" id="GO:0003700">
    <property type="term" value="F:DNA-binding transcription factor activity"/>
    <property type="evidence" value="ECO:0007669"/>
    <property type="project" value="TreeGrafter"/>
</dbReference>
<evidence type="ECO:0000259" key="4">
    <source>
        <dbReference type="PROSITE" id="PS50932"/>
    </source>
</evidence>
<sequence length="333" mass="36727">MGEKQQVSLEDVARYCGLSTVTVSRVLNHSPSVREYNRQKVMEAIEALGYIPNAAARTLARGTTGIIGMITPGLQDPFFSQIVQEVNNGLISHNLFLAISITANQGCDYILQQQRVDGMMLLAPGMEDEFVPRLKSQKVPFVVLDSQNRNADYSCILVDNFDGGYQVGRHFLDLGHRRVGFIGGPRELINSSEREHGLQAALAGEGLSVVRSERGQFCFADGYRIMTAWIAQDVVLSAIFAADCNLALGVITALREHGYRVPQDVSVCGFDDEPMAQEYIPALTIVAQPVSALAECAIEQLMIWIGGERPKQLIYRLKPKLVVRESTAPWRAD</sequence>
<dbReference type="Pfam" id="PF13377">
    <property type="entry name" value="Peripla_BP_3"/>
    <property type="match status" value="1"/>
</dbReference>
<accession>A0A1I0GUX0</accession>
<keyword evidence="6" id="KW-1185">Reference proteome</keyword>
<dbReference type="GO" id="GO:0000976">
    <property type="term" value="F:transcription cis-regulatory region binding"/>
    <property type="evidence" value="ECO:0007669"/>
    <property type="project" value="TreeGrafter"/>
</dbReference>
<evidence type="ECO:0000256" key="3">
    <source>
        <dbReference type="ARBA" id="ARBA00023163"/>
    </source>
</evidence>
<dbReference type="Gene3D" id="1.10.260.40">
    <property type="entry name" value="lambda repressor-like DNA-binding domains"/>
    <property type="match status" value="1"/>
</dbReference>
<evidence type="ECO:0000313" key="5">
    <source>
        <dbReference type="EMBL" id="SET74229.1"/>
    </source>
</evidence>